<dbReference type="InterPro" id="IPR007887">
    <property type="entry name" value="MecA_N"/>
</dbReference>
<dbReference type="GO" id="GO:0071972">
    <property type="term" value="F:peptidoglycan L,D-transpeptidase activity"/>
    <property type="evidence" value="ECO:0007669"/>
    <property type="project" value="TreeGrafter"/>
</dbReference>
<dbReference type="GO" id="GO:0008658">
    <property type="term" value="F:penicillin binding"/>
    <property type="evidence" value="ECO:0007669"/>
    <property type="project" value="InterPro"/>
</dbReference>
<dbReference type="OrthoDB" id="5241017at2"/>
<comment type="caution">
    <text evidence="4">The sequence shown here is derived from an EMBL/GenBank/DDBJ whole genome shotgun (WGS) entry which is preliminary data.</text>
</comment>
<feature type="chain" id="PRO_5039275914" evidence="1">
    <location>
        <begin position="20"/>
        <end position="602"/>
    </location>
</feature>
<dbReference type="PANTHER" id="PTHR30627:SF24">
    <property type="entry name" value="PENICILLIN-BINDING PROTEIN 4B"/>
    <property type="match status" value="1"/>
</dbReference>
<dbReference type="SUPFAM" id="SSF56519">
    <property type="entry name" value="Penicillin binding protein dimerisation domain"/>
    <property type="match status" value="1"/>
</dbReference>
<dbReference type="GO" id="GO:0046677">
    <property type="term" value="P:response to antibiotic"/>
    <property type="evidence" value="ECO:0007669"/>
    <property type="project" value="InterPro"/>
</dbReference>
<accession>A0A5C5UMI4</accession>
<feature type="domain" description="NTF2-like N-terminal transpeptidase" evidence="3">
    <location>
        <begin position="27"/>
        <end position="134"/>
    </location>
</feature>
<dbReference type="InterPro" id="IPR036138">
    <property type="entry name" value="PBP_dimer_sf"/>
</dbReference>
<dbReference type="InterPro" id="IPR050515">
    <property type="entry name" value="Beta-lactam/transpept"/>
</dbReference>
<dbReference type="SUPFAM" id="SSF56601">
    <property type="entry name" value="beta-lactamase/transpeptidase-like"/>
    <property type="match status" value="1"/>
</dbReference>
<dbReference type="Pfam" id="PF00905">
    <property type="entry name" value="Transpeptidase"/>
    <property type="match status" value="1"/>
</dbReference>
<evidence type="ECO:0000313" key="5">
    <source>
        <dbReference type="Proteomes" id="UP000320791"/>
    </source>
</evidence>
<dbReference type="RefSeq" id="WP_146323795.1">
    <property type="nucleotide sequence ID" value="NZ_BAABLR010000015.1"/>
</dbReference>
<organism evidence="4 5">
    <name type="scientific">Corynebacterium canis</name>
    <dbReference type="NCBI Taxonomy" id="679663"/>
    <lineage>
        <taxon>Bacteria</taxon>
        <taxon>Bacillati</taxon>
        <taxon>Actinomycetota</taxon>
        <taxon>Actinomycetes</taxon>
        <taxon>Mycobacteriales</taxon>
        <taxon>Corynebacteriaceae</taxon>
        <taxon>Corynebacterium</taxon>
    </lineage>
</organism>
<dbReference type="EMBL" id="VOHM01000005">
    <property type="protein sequence ID" value="TWT26977.1"/>
    <property type="molecule type" value="Genomic_DNA"/>
</dbReference>
<keyword evidence="5" id="KW-1185">Reference proteome</keyword>
<dbReference type="PROSITE" id="PS51257">
    <property type="entry name" value="PROKAR_LIPOPROTEIN"/>
    <property type="match status" value="1"/>
</dbReference>
<feature type="signal peptide" evidence="1">
    <location>
        <begin position="1"/>
        <end position="19"/>
    </location>
</feature>
<protein>
    <submittedName>
        <fullName evidence="4">Penicillin-binding transpeptidase domain-containing protein</fullName>
    </submittedName>
</protein>
<gene>
    <name evidence="4" type="ORF">FRX94_03815</name>
</gene>
<evidence type="ECO:0000313" key="4">
    <source>
        <dbReference type="EMBL" id="TWT26977.1"/>
    </source>
</evidence>
<dbReference type="InterPro" id="IPR001460">
    <property type="entry name" value="PCN-bd_Tpept"/>
</dbReference>
<dbReference type="Gene3D" id="3.40.710.10">
    <property type="entry name" value="DD-peptidase/beta-lactamase superfamily"/>
    <property type="match status" value="1"/>
</dbReference>
<dbReference type="AlphaFoldDB" id="A0A5C5UMI4"/>
<reference evidence="4 5" key="1">
    <citation type="submission" date="2019-08" db="EMBL/GenBank/DDBJ databases">
        <authorList>
            <person name="Lei W."/>
        </authorList>
    </citation>
    <scope>NUCLEOTIDE SEQUENCE [LARGE SCALE GENOMIC DNA]</scope>
    <source>
        <strain evidence="4 5">CCUG 58627</strain>
    </source>
</reference>
<keyword evidence="1" id="KW-0732">Signal</keyword>
<dbReference type="GO" id="GO:0071555">
    <property type="term" value="P:cell wall organization"/>
    <property type="evidence" value="ECO:0007669"/>
    <property type="project" value="TreeGrafter"/>
</dbReference>
<dbReference type="GO" id="GO:0005886">
    <property type="term" value="C:plasma membrane"/>
    <property type="evidence" value="ECO:0007669"/>
    <property type="project" value="TreeGrafter"/>
</dbReference>
<dbReference type="Pfam" id="PF05223">
    <property type="entry name" value="MecA_N"/>
    <property type="match status" value="1"/>
</dbReference>
<evidence type="ECO:0000256" key="1">
    <source>
        <dbReference type="SAM" id="SignalP"/>
    </source>
</evidence>
<dbReference type="PANTHER" id="PTHR30627">
    <property type="entry name" value="PEPTIDOGLYCAN D,D-TRANSPEPTIDASE"/>
    <property type="match status" value="1"/>
</dbReference>
<dbReference type="Proteomes" id="UP000320791">
    <property type="component" value="Unassembled WGS sequence"/>
</dbReference>
<name>A0A5C5UMI4_9CORY</name>
<feature type="domain" description="Penicillin-binding protein transpeptidase" evidence="2">
    <location>
        <begin position="326"/>
        <end position="579"/>
    </location>
</feature>
<dbReference type="InterPro" id="IPR012338">
    <property type="entry name" value="Beta-lactam/transpept-like"/>
</dbReference>
<evidence type="ECO:0000259" key="3">
    <source>
        <dbReference type="Pfam" id="PF05223"/>
    </source>
</evidence>
<proteinExistence type="predicted"/>
<sequence>MKRVLGIVCVLGILGASTACTPKPDAADPVVEEFLAAMSRGDMGIAAEMSDQPDVARSVLADSWSGMQAEGLETKIERVQTRESLATATYTLTWDLPKDRTYSYTAEMTLSQTKGQWAVRWQPTILHSKLGANQHLELRAIPAERASVISSDGAEILAPGVVHRVLLNPTEADNVAGAAARVAEALRSAHGRDDTVPQVSSSDLEAKLKDMKGPYSVAVVNDTQGKIIADELRGVPGVTVHEEAAMVRADPNFAPDIISRVEKVVNKDLEGANGWQVAAVNSHGALIDALEVHAPQPAPAVRISIDHNIQRAAQQAVDLRKEMKAMMVAIRPSTGEILAVAQTQKADEDGDVALMGQYPPGSTFKIITAAAGIMDEDLTPDSIVPCPGTMEIGHRIVTNYNQFSRGNVPMESAFAASCNTSFADISSRLEPGELEHTAKQFGLGLDYEIEGVNTITGAVPTGEELVDRVEAGFGQGKDLASPFGMALVAATAAHGQTPVPYLVPGHETKISEQVDPPSPESIEGLRRMMRSVVTSGTARGMGAGGEIRGKTGEAEITGGSHAWFAGYRDDVAFATLVVLGGGSESAVAITDHFFKTMDAGAR</sequence>
<evidence type="ECO:0000259" key="2">
    <source>
        <dbReference type="Pfam" id="PF00905"/>
    </source>
</evidence>